<feature type="transmembrane region" description="Helical" evidence="10">
    <location>
        <begin position="309"/>
        <end position="332"/>
    </location>
</feature>
<evidence type="ECO:0000256" key="4">
    <source>
        <dbReference type="ARBA" id="ARBA00022737"/>
    </source>
</evidence>
<name>A0A8K0H2M2_9ROSA</name>
<feature type="transmembrane region" description="Helical" evidence="10">
    <location>
        <begin position="223"/>
        <end position="242"/>
    </location>
</feature>
<dbReference type="PANTHER" id="PTHR13131">
    <property type="entry name" value="CYSTINOSIN"/>
    <property type="match status" value="1"/>
</dbReference>
<feature type="transmembrane region" description="Helical" evidence="10">
    <location>
        <begin position="148"/>
        <end position="168"/>
    </location>
</feature>
<evidence type="ECO:0000256" key="2">
    <source>
        <dbReference type="ARBA" id="ARBA00022448"/>
    </source>
</evidence>
<keyword evidence="4" id="KW-0677">Repeat</keyword>
<keyword evidence="6 10" id="KW-0472">Membrane</keyword>
<dbReference type="AlphaFoldDB" id="A0A8K0H2M2"/>
<organism evidence="11 12">
    <name type="scientific">Rhamnella rubrinervis</name>
    <dbReference type="NCBI Taxonomy" id="2594499"/>
    <lineage>
        <taxon>Eukaryota</taxon>
        <taxon>Viridiplantae</taxon>
        <taxon>Streptophyta</taxon>
        <taxon>Embryophyta</taxon>
        <taxon>Tracheophyta</taxon>
        <taxon>Spermatophyta</taxon>
        <taxon>Magnoliopsida</taxon>
        <taxon>eudicotyledons</taxon>
        <taxon>Gunneridae</taxon>
        <taxon>Pentapetalae</taxon>
        <taxon>rosids</taxon>
        <taxon>fabids</taxon>
        <taxon>Rosales</taxon>
        <taxon>Rhamnaceae</taxon>
        <taxon>rhamnoid group</taxon>
        <taxon>Rhamneae</taxon>
        <taxon>Rhamnella</taxon>
    </lineage>
</organism>
<feature type="transmembrane region" description="Helical" evidence="10">
    <location>
        <begin position="818"/>
        <end position="836"/>
    </location>
</feature>
<feature type="transmembrane region" description="Helical" evidence="10">
    <location>
        <begin position="180"/>
        <end position="203"/>
    </location>
</feature>
<keyword evidence="7" id="KW-0458">Lysosome</keyword>
<evidence type="ECO:0000256" key="9">
    <source>
        <dbReference type="SAM" id="MobiDB-lite"/>
    </source>
</evidence>
<evidence type="ECO:0000256" key="6">
    <source>
        <dbReference type="ARBA" id="ARBA00023136"/>
    </source>
</evidence>
<evidence type="ECO:0000313" key="11">
    <source>
        <dbReference type="EMBL" id="KAF3444519.1"/>
    </source>
</evidence>
<evidence type="ECO:0000256" key="10">
    <source>
        <dbReference type="SAM" id="Phobius"/>
    </source>
</evidence>
<keyword evidence="3 10" id="KW-0812">Transmembrane</keyword>
<dbReference type="SMART" id="SM00679">
    <property type="entry name" value="CTNS"/>
    <property type="match status" value="5"/>
</dbReference>
<keyword evidence="12" id="KW-1185">Reference proteome</keyword>
<dbReference type="Pfam" id="PF04193">
    <property type="entry name" value="PQ-loop"/>
    <property type="match status" value="5"/>
</dbReference>
<evidence type="ECO:0000256" key="1">
    <source>
        <dbReference type="ARBA" id="ARBA00004155"/>
    </source>
</evidence>
<feature type="transmembrane region" description="Helical" evidence="10">
    <location>
        <begin position="710"/>
        <end position="728"/>
    </location>
</feature>
<feature type="transmembrane region" description="Helical" evidence="10">
    <location>
        <begin position="915"/>
        <end position="933"/>
    </location>
</feature>
<proteinExistence type="predicted"/>
<comment type="caution">
    <text evidence="11">The sequence shown here is derived from an EMBL/GenBank/DDBJ whole genome shotgun (WGS) entry which is preliminary data.</text>
</comment>
<feature type="transmembrane region" description="Helical" evidence="10">
    <location>
        <begin position="740"/>
        <end position="759"/>
    </location>
</feature>
<evidence type="ECO:0000256" key="8">
    <source>
        <dbReference type="ARBA" id="ARBA00074957"/>
    </source>
</evidence>
<dbReference type="FunFam" id="1.20.1280.290:FF:000018">
    <property type="entry name" value="Cystinosin homolog"/>
    <property type="match status" value="1"/>
</dbReference>
<comment type="subcellular location">
    <subcellularLocation>
        <location evidence="1">Lysosome membrane</location>
        <topology evidence="1">Multi-pass membrane protein</topology>
    </subcellularLocation>
</comment>
<feature type="transmembrane region" description="Helical" evidence="10">
    <location>
        <begin position="48"/>
        <end position="68"/>
    </location>
</feature>
<feature type="transmembrane region" description="Helical" evidence="10">
    <location>
        <begin position="592"/>
        <end position="611"/>
    </location>
</feature>
<evidence type="ECO:0000256" key="5">
    <source>
        <dbReference type="ARBA" id="ARBA00022989"/>
    </source>
</evidence>
<sequence length="1100" mass="121970">MASWNSIPLEITQRVLGWIAFASWGVGFYPQVILNFRRKSVVGLNFDYMVLSFIKHSSYLIYNASLYLSSDVQEQYFQKYGFREMIPVALNDVAFSTHAVILTAFTLFQIAIYQRGDQTVSKISIVVVTAACLTSGVCFFIALPTHSWLWLISVFNTIQVFVTLIKAIPQAFMNFMRKSTDGFSIGMIFCDFTGGVANFAQMAVQSIDQDSWVNFYGNIGKTMISLISIAFDLLFMCQRFLLYPANRALISPKTIEESKEPLIIKSCEYTQLENPSESGTVAVGNGSTRTATTNGIVEFDSAGNHMPSFWLDCFFLLGVLLVVLETGVPLTWLNTNLNLSLPSNPTVHVSAGNSTRGQSEVEKVNEFHLPLQQLGGSGTVAVGIGSTRTVITNGIMEFDSTGNHVPSVCVVGLNFDFVVLNFIKQSFYLIYNATLYFSSDVQKQYFDKYGYTEMIPVAFNDVAFSTHSVLLQAFTLYQIAIYERGAQTVSRITIIIVTVVLLTAGACFFISLPTHSWLWLISIFNSIQIIMTLIKYIPQAFMNFARKSTNGFSISMALFDFSGGVANFAQMAVQSIDQDSWVNFYGNIGKTMISLICIFFDLVFMCQRFLLYPAERVVIPPKRVKESKEPLITKSSDDPQLDTVRPRNPTVHVSAGNSTRGQSEVEKVSEVGKNGAYRMKIPLRQPSGSGTVAVGIGSTRSMIPVAFNDVAFSSHAVLLVVFTLCQIATYEHGAQTVSRITIVIVTVVLLTAGACFFIALPTHSWLWLISIFNYSLKCIVNLHLVSESLTSLFLTHSNQNSLQYDKAFMNFIRKSTDGFSIGMALFGFSGGVANFAQMTVQSIDQGSLETAVLCFPSGLNTNLNLSRRSHPTVHVSAGNSTRGQSEVEKVSSDVQKQYFDKYGYTEMIPVAFNDVAFSSHAVLLSVFTLYQIATYEHGAQTVSRITIKIVTVVSLTAGACFFIALPTHSWLWLISIFKLELPPPSNFSISSVEIWAFMNFIRKSTDGFSIGNSLFGLSGGVTNFAQMAVQSIDQDSWVNFYGNIGKTMISLICIFFDLVFLCQRCLLYPAERVLIPPKRVEESQEPLIIKSSDHPQLETM</sequence>
<dbReference type="InterPro" id="IPR006603">
    <property type="entry name" value="PQ-loop_rpt"/>
</dbReference>
<feature type="transmembrane region" description="Helical" evidence="10">
    <location>
        <begin position="1044"/>
        <end position="1062"/>
    </location>
</feature>
<feature type="transmembrane region" description="Helical" evidence="10">
    <location>
        <begin position="492"/>
        <end position="511"/>
    </location>
</feature>
<dbReference type="Proteomes" id="UP000796880">
    <property type="component" value="Unassembled WGS sequence"/>
</dbReference>
<dbReference type="GO" id="GO:0015184">
    <property type="term" value="F:L-cystine transmembrane transporter activity"/>
    <property type="evidence" value="ECO:0007669"/>
    <property type="project" value="TreeGrafter"/>
</dbReference>
<feature type="transmembrane region" description="Helical" evidence="10">
    <location>
        <begin position="945"/>
        <end position="965"/>
    </location>
</feature>
<protein>
    <recommendedName>
        <fullName evidence="8">Cystinosin homolog</fullName>
    </recommendedName>
</protein>
<feature type="transmembrane region" description="Helical" evidence="10">
    <location>
        <begin position="123"/>
        <end position="142"/>
    </location>
</feature>
<feature type="transmembrane region" description="Helical" evidence="10">
    <location>
        <begin position="15"/>
        <end position="36"/>
    </location>
</feature>
<dbReference type="PANTHER" id="PTHR13131:SF5">
    <property type="entry name" value="CYSTINOSIN"/>
    <property type="match status" value="1"/>
</dbReference>
<feature type="transmembrane region" description="Helical" evidence="10">
    <location>
        <begin position="517"/>
        <end position="537"/>
    </location>
</feature>
<dbReference type="InterPro" id="IPR005282">
    <property type="entry name" value="LC_transporter"/>
</dbReference>
<dbReference type="Gene3D" id="1.20.1280.290">
    <property type="match status" value="2"/>
</dbReference>
<reference evidence="11" key="1">
    <citation type="submission" date="2020-03" db="EMBL/GenBank/DDBJ databases">
        <title>A high-quality chromosome-level genome assembly of a woody plant with both climbing and erect habits, Rhamnella rubrinervis.</title>
        <authorList>
            <person name="Lu Z."/>
            <person name="Yang Y."/>
            <person name="Zhu X."/>
            <person name="Sun Y."/>
        </authorList>
    </citation>
    <scope>NUCLEOTIDE SEQUENCE</scope>
    <source>
        <strain evidence="11">BYM</strain>
        <tissue evidence="11">Leaf</tissue>
    </source>
</reference>
<feature type="region of interest" description="Disordered" evidence="9">
    <location>
        <begin position="629"/>
        <end position="659"/>
    </location>
</feature>
<evidence type="ECO:0000256" key="3">
    <source>
        <dbReference type="ARBA" id="ARBA00022692"/>
    </source>
</evidence>
<evidence type="ECO:0000313" key="12">
    <source>
        <dbReference type="Proteomes" id="UP000796880"/>
    </source>
</evidence>
<dbReference type="GO" id="GO:0005765">
    <property type="term" value="C:lysosomal membrane"/>
    <property type="evidence" value="ECO:0007669"/>
    <property type="project" value="UniProtKB-SubCell"/>
</dbReference>
<keyword evidence="2" id="KW-0813">Transport</keyword>
<gene>
    <name evidence="11" type="ORF">FNV43_RR14211</name>
</gene>
<keyword evidence="5 10" id="KW-1133">Transmembrane helix</keyword>
<dbReference type="EMBL" id="VOIH02000006">
    <property type="protein sequence ID" value="KAF3444519.1"/>
    <property type="molecule type" value="Genomic_DNA"/>
</dbReference>
<feature type="transmembrane region" description="Helical" evidence="10">
    <location>
        <begin position="88"/>
        <end position="111"/>
    </location>
</feature>
<dbReference type="OrthoDB" id="75720at2759"/>
<accession>A0A8K0H2M2</accession>
<evidence type="ECO:0000256" key="7">
    <source>
        <dbReference type="ARBA" id="ARBA00023228"/>
    </source>
</evidence>